<dbReference type="SUPFAM" id="SSF57667">
    <property type="entry name" value="beta-beta-alpha zinc fingers"/>
    <property type="match status" value="2"/>
</dbReference>
<keyword evidence="1" id="KW-0479">Metal-binding</keyword>
<dbReference type="PROSITE" id="PS00028">
    <property type="entry name" value="ZINC_FINGER_C2H2_1"/>
    <property type="match status" value="3"/>
</dbReference>
<evidence type="ECO:0000256" key="4">
    <source>
        <dbReference type="PROSITE-ProRule" id="PRU00042"/>
    </source>
</evidence>
<dbReference type="GO" id="GO:0000981">
    <property type="term" value="F:DNA-binding transcription factor activity, RNA polymerase II-specific"/>
    <property type="evidence" value="ECO:0007669"/>
    <property type="project" value="TreeGrafter"/>
</dbReference>
<dbReference type="Proteomes" id="UP000321570">
    <property type="component" value="Unassembled WGS sequence"/>
</dbReference>
<dbReference type="WBParaSite" id="HDID_0000288201-mRNA-1">
    <property type="protein sequence ID" value="HDID_0000288201-mRNA-1"/>
    <property type="gene ID" value="HDID_0000288201"/>
</dbReference>
<dbReference type="EMBL" id="UYSG01000776">
    <property type="protein sequence ID" value="VDL23374.1"/>
    <property type="molecule type" value="Genomic_DNA"/>
</dbReference>
<dbReference type="FunFam" id="3.30.160.60:FF:002343">
    <property type="entry name" value="Zinc finger protein 33A"/>
    <property type="match status" value="1"/>
</dbReference>
<sequence length="568" mass="61835">MQSDVSVLTCTSQNGPHFMRGLKKESGVLDGSSDLKNVFLSQLGSKSSGFHHSFSYIQPEPQKVPLDSVDTLLRSKSYEELPSNSDNDLNELLQFVSERSTFSDEKPPVDSSNSFWLSNPSPPILPIKDEEPTKPTKLPAVDQIMKFHSRDPPSTGNLLYPMPQSSTMEKLPSFEQINFGSSVITTVQSVASSHSSEVSSSLSCKPLQSPQLFQSKCEETSTQSNFQYSSPQHRNWRSGKETESTPQKSQPRFILPNTSRPISTTTTTEAPVAKPTVLVPINNQSNVGGTNCGGSLLLLPLAVATALQQHKQQTNTVLAQIPSGTTQFLLIRTNPPTSVETPKPVTTTTSAVGIITPAKANVGISLLSTQSVPQAIASTESINKNNTIATTNIPQKPLPLSVSSSSTPVPSTAVALPPPPPPPVISIDTTNLKPTLAPALLPSSTLTPLLTKPRIYPTGEERNNSIISAQNAILTASTTTSVNMRRRHQCPYCTKSCERKDNLQAHIRTHTGERPFPCRFCPKAFPQKDHLRAHIRTHTGEKPYRCPQCAKAFAQLGNLHRHVKTHRQ</sequence>
<dbReference type="PANTHER" id="PTHR23235">
    <property type="entry name" value="KRUEPPEL-LIKE TRANSCRIPTION FACTOR"/>
    <property type="match status" value="1"/>
</dbReference>
<dbReference type="InterPro" id="IPR013087">
    <property type="entry name" value="Znf_C2H2_type"/>
</dbReference>
<dbReference type="FunFam" id="3.30.160.60:FF:000774">
    <property type="entry name" value="Zinc finger protein"/>
    <property type="match status" value="1"/>
</dbReference>
<reference evidence="7 9" key="2">
    <citation type="submission" date="2018-11" db="EMBL/GenBank/DDBJ databases">
        <authorList>
            <consortium name="Pathogen Informatics"/>
        </authorList>
    </citation>
    <scope>NUCLEOTIDE SEQUENCE [LARGE SCALE GENOMIC DNA]</scope>
</reference>
<name>A0A0R3SDU0_HYMDI</name>
<evidence type="ECO:0000256" key="1">
    <source>
        <dbReference type="ARBA" id="ARBA00022723"/>
    </source>
</evidence>
<feature type="compositionally biased region" description="Polar residues" evidence="5">
    <location>
        <begin position="244"/>
        <end position="263"/>
    </location>
</feature>
<feature type="domain" description="C2H2-type" evidence="6">
    <location>
        <begin position="488"/>
        <end position="515"/>
    </location>
</feature>
<dbReference type="EMBL" id="CABIJS010000088">
    <property type="protein sequence ID" value="VUZ42337.1"/>
    <property type="molecule type" value="Genomic_DNA"/>
</dbReference>
<dbReference type="Proteomes" id="UP000274504">
    <property type="component" value="Unassembled WGS sequence"/>
</dbReference>
<protein>
    <submittedName>
        <fullName evidence="11">C2H2-type domain-containing protein</fullName>
    </submittedName>
</protein>
<accession>A0A0R3SDU0</accession>
<evidence type="ECO:0000259" key="6">
    <source>
        <dbReference type="PROSITE" id="PS50157"/>
    </source>
</evidence>
<dbReference type="SMART" id="SM00355">
    <property type="entry name" value="ZnF_C2H2"/>
    <property type="match status" value="3"/>
</dbReference>
<organism evidence="11">
    <name type="scientific">Hymenolepis diminuta</name>
    <name type="common">Rat tapeworm</name>
    <dbReference type="NCBI Taxonomy" id="6216"/>
    <lineage>
        <taxon>Eukaryota</taxon>
        <taxon>Metazoa</taxon>
        <taxon>Spiralia</taxon>
        <taxon>Lophotrochozoa</taxon>
        <taxon>Platyhelminthes</taxon>
        <taxon>Cestoda</taxon>
        <taxon>Eucestoda</taxon>
        <taxon>Cyclophyllidea</taxon>
        <taxon>Hymenolepididae</taxon>
        <taxon>Hymenolepis</taxon>
    </lineage>
</organism>
<dbReference type="PROSITE" id="PS50157">
    <property type="entry name" value="ZINC_FINGER_C2H2_2"/>
    <property type="match status" value="3"/>
</dbReference>
<reference evidence="8 10" key="3">
    <citation type="submission" date="2019-07" db="EMBL/GenBank/DDBJ databases">
        <authorList>
            <person name="Jastrzebski P J."/>
            <person name="Paukszto L."/>
            <person name="Jastrzebski P J."/>
        </authorList>
    </citation>
    <scope>NUCLEOTIDE SEQUENCE [LARGE SCALE GENOMIC DNA]</scope>
    <source>
        <strain evidence="8 10">WMS-il1</strain>
    </source>
</reference>
<keyword evidence="2 4" id="KW-0863">Zinc-finger</keyword>
<keyword evidence="3" id="KW-0862">Zinc</keyword>
<dbReference type="PANTHER" id="PTHR23235:SF120">
    <property type="entry name" value="KRUPPEL-LIKE FACTOR 15"/>
    <property type="match status" value="1"/>
</dbReference>
<gene>
    <name evidence="7" type="ORF">HDID_LOCUS2880</name>
    <name evidence="8" type="ORF">WMSIL1_LOCUS2926</name>
</gene>
<evidence type="ECO:0000313" key="9">
    <source>
        <dbReference type="Proteomes" id="UP000274504"/>
    </source>
</evidence>
<keyword evidence="10" id="KW-1185">Reference proteome</keyword>
<evidence type="ECO:0000313" key="11">
    <source>
        <dbReference type="WBParaSite" id="HDID_0000288201-mRNA-1"/>
    </source>
</evidence>
<evidence type="ECO:0000313" key="8">
    <source>
        <dbReference type="EMBL" id="VUZ42337.1"/>
    </source>
</evidence>
<evidence type="ECO:0000256" key="3">
    <source>
        <dbReference type="ARBA" id="ARBA00022833"/>
    </source>
</evidence>
<dbReference type="GO" id="GO:0008270">
    <property type="term" value="F:zinc ion binding"/>
    <property type="evidence" value="ECO:0007669"/>
    <property type="project" value="UniProtKB-KW"/>
</dbReference>
<feature type="domain" description="C2H2-type" evidence="6">
    <location>
        <begin position="516"/>
        <end position="543"/>
    </location>
</feature>
<evidence type="ECO:0000256" key="5">
    <source>
        <dbReference type="SAM" id="MobiDB-lite"/>
    </source>
</evidence>
<evidence type="ECO:0000313" key="10">
    <source>
        <dbReference type="Proteomes" id="UP000321570"/>
    </source>
</evidence>
<reference evidence="11" key="1">
    <citation type="submission" date="2017-02" db="UniProtKB">
        <authorList>
            <consortium name="WormBaseParasite"/>
        </authorList>
    </citation>
    <scope>IDENTIFICATION</scope>
</reference>
<feature type="compositionally biased region" description="Polar residues" evidence="5">
    <location>
        <begin position="223"/>
        <end position="233"/>
    </location>
</feature>
<dbReference type="Pfam" id="PF00096">
    <property type="entry name" value="zf-C2H2"/>
    <property type="match status" value="3"/>
</dbReference>
<dbReference type="AlphaFoldDB" id="A0A0R3SDU0"/>
<dbReference type="GO" id="GO:0000978">
    <property type="term" value="F:RNA polymerase II cis-regulatory region sequence-specific DNA binding"/>
    <property type="evidence" value="ECO:0007669"/>
    <property type="project" value="TreeGrafter"/>
</dbReference>
<proteinExistence type="predicted"/>
<feature type="region of interest" description="Disordered" evidence="5">
    <location>
        <begin position="223"/>
        <end position="269"/>
    </location>
</feature>
<feature type="domain" description="C2H2-type" evidence="6">
    <location>
        <begin position="544"/>
        <end position="568"/>
    </location>
</feature>
<dbReference type="OrthoDB" id="3437960at2759"/>
<dbReference type="Gene3D" id="3.30.160.60">
    <property type="entry name" value="Classic Zinc Finger"/>
    <property type="match status" value="3"/>
</dbReference>
<evidence type="ECO:0000256" key="2">
    <source>
        <dbReference type="ARBA" id="ARBA00022771"/>
    </source>
</evidence>
<evidence type="ECO:0000313" key="7">
    <source>
        <dbReference type="EMBL" id="VDL23374.1"/>
    </source>
</evidence>
<dbReference type="STRING" id="6216.A0A0R3SDU0"/>
<dbReference type="InterPro" id="IPR036236">
    <property type="entry name" value="Znf_C2H2_sf"/>
</dbReference>